<dbReference type="Pfam" id="PF01968">
    <property type="entry name" value="Hydantoinase_A"/>
    <property type="match status" value="1"/>
</dbReference>
<feature type="domain" description="Hydantoinase A/oxoprolinase" evidence="2">
    <location>
        <begin position="200"/>
        <end position="506"/>
    </location>
</feature>
<evidence type="ECO:0000259" key="3">
    <source>
        <dbReference type="Pfam" id="PF05378"/>
    </source>
</evidence>
<keyword evidence="1" id="KW-0175">Coiled coil</keyword>
<sequence length="712" mass="76946">MNEKGRKVRMGIDVGGTYTKCVAMDNETHEIIGKNEVKTTHDAKEGVALGVVQSFENCMRENGISPEDVVFVAHSTTQATNAFIEGDVAKVGVIGMAGGGIEGFLAKRQLSLKDIVLDPKTGKKIPISNEYIPKKKLNKQSIEQAIEALKAQNAQVLVASMAFGVDSQDEERMIYDEATALGLPVTMGSDITKLYGLTRRTRTAAINASILPKMVATANATENSVKNAGVTVPLMIMRGDGGVMEISEMRKRPILTALSGPAASVMGSLMYLRASNAIYFEVGGTTTNIGVIKNGRPGVDYAKIGGHDTYINSLDVRILGCAGGSMVRISDKDVVDVGPRSAHIAGCDYACFTDPEEIVDPKIELVSPKEGDPNDYVVIVLKNGKRITFTNTDAANVLGLIDEKYFAHGNAESARKAMQPVADRLGITVEELAEKILEKDYEKVSACINALAEKYHLDHDAMKLVGCGGGAASLVPYCAKKMGLQYSIPENAEVISSIGVSLAMVRDVIERVIPNPTEEDIASLRKEAKDACIDSGAAPDTVEIHIEIDNQSGKVTAIATGSTEVKTTDLLKECTQQEAYELAAADFGQGASDIECVGNTDHFYVFTAKKDGKSPLRIVDKKGFIRVQCSNAKACRIKASDYHDAVDEMWDELAIYKSETILRPDYYLCVGPRVCDYSAVDLNQNKLLMNMDVQDRNPQEDIFVVGDCCDLF</sequence>
<organism evidence="4 5">
    <name type="scientific">Ileibacterium valens</name>
    <dbReference type="NCBI Taxonomy" id="1862668"/>
    <lineage>
        <taxon>Bacteria</taxon>
        <taxon>Bacillati</taxon>
        <taxon>Bacillota</taxon>
        <taxon>Erysipelotrichia</taxon>
        <taxon>Erysipelotrichales</taxon>
        <taxon>Erysipelotrichaceae</taxon>
        <taxon>Ileibacterium</taxon>
    </lineage>
</organism>
<gene>
    <name evidence="4" type="ORF">BO222_01425</name>
</gene>
<proteinExistence type="predicted"/>
<dbReference type="PANTHER" id="PTHR11365:SF23">
    <property type="entry name" value="HYPOTHETICAL 5-OXOPROLINASE (EUROFUNG)-RELATED"/>
    <property type="match status" value="1"/>
</dbReference>
<feature type="coiled-coil region" evidence="1">
    <location>
        <begin position="132"/>
        <end position="159"/>
    </location>
</feature>
<dbReference type="InterPro" id="IPR043129">
    <property type="entry name" value="ATPase_NBD"/>
</dbReference>
<reference evidence="4 5" key="1">
    <citation type="submission" date="2016-11" db="EMBL/GenBank/DDBJ databases">
        <title>Description of two novel members of the family Erysipelotrichaceae: Ileibacterium lipovorans gen. nov., sp. nov. and Dubosiella newyorkensis, gen. nov., sp. nov.</title>
        <authorList>
            <person name="Cox L.M."/>
            <person name="Sohn J."/>
            <person name="Tyrrell K.L."/>
            <person name="Citron D.M."/>
            <person name="Lawson P.A."/>
            <person name="Patel N.B."/>
            <person name="Iizumi T."/>
            <person name="Perez-Perez G.I."/>
            <person name="Goldstein E.J."/>
            <person name="Blaser M.J."/>
        </authorList>
    </citation>
    <scope>NUCLEOTIDE SEQUENCE [LARGE SCALE GENOMIC DNA]</scope>
    <source>
        <strain evidence="4 5">NYU-BL-A3</strain>
    </source>
</reference>
<dbReference type="Gene3D" id="3.30.420.40">
    <property type="match status" value="1"/>
</dbReference>
<evidence type="ECO:0000313" key="4">
    <source>
        <dbReference type="EMBL" id="OLU42531.1"/>
    </source>
</evidence>
<evidence type="ECO:0000256" key="1">
    <source>
        <dbReference type="SAM" id="Coils"/>
    </source>
</evidence>
<dbReference type="GO" id="GO:0005829">
    <property type="term" value="C:cytosol"/>
    <property type="evidence" value="ECO:0007669"/>
    <property type="project" value="TreeGrafter"/>
</dbReference>
<accession>A0A1U7NIP1</accession>
<dbReference type="OrthoDB" id="9768323at2"/>
<dbReference type="GO" id="GO:0006749">
    <property type="term" value="P:glutathione metabolic process"/>
    <property type="evidence" value="ECO:0007669"/>
    <property type="project" value="TreeGrafter"/>
</dbReference>
<dbReference type="Proteomes" id="UP000186341">
    <property type="component" value="Unassembled WGS sequence"/>
</dbReference>
<comment type="caution">
    <text evidence="4">The sequence shown here is derived from an EMBL/GenBank/DDBJ whole genome shotgun (WGS) entry which is preliminary data.</text>
</comment>
<evidence type="ECO:0000313" key="5">
    <source>
        <dbReference type="Proteomes" id="UP000186341"/>
    </source>
</evidence>
<dbReference type="GO" id="GO:0017168">
    <property type="term" value="F:5-oxoprolinase (ATP-hydrolyzing) activity"/>
    <property type="evidence" value="ECO:0007669"/>
    <property type="project" value="TreeGrafter"/>
</dbReference>
<dbReference type="RefSeq" id="WP_075817727.1">
    <property type="nucleotide sequence ID" value="NZ_CAPNHH010000064.1"/>
</dbReference>
<dbReference type="InterPro" id="IPR008040">
    <property type="entry name" value="Hydant_A_N"/>
</dbReference>
<evidence type="ECO:0000259" key="2">
    <source>
        <dbReference type="Pfam" id="PF01968"/>
    </source>
</evidence>
<feature type="domain" description="Hydantoinase/oxoprolinase N-terminal" evidence="3">
    <location>
        <begin position="9"/>
        <end position="177"/>
    </location>
</feature>
<dbReference type="SUPFAM" id="SSF53067">
    <property type="entry name" value="Actin-like ATPase domain"/>
    <property type="match status" value="1"/>
</dbReference>
<protein>
    <submittedName>
        <fullName evidence="4">Hydantoinase</fullName>
    </submittedName>
</protein>
<dbReference type="PANTHER" id="PTHR11365">
    <property type="entry name" value="5-OXOPROLINASE RELATED"/>
    <property type="match status" value="1"/>
</dbReference>
<dbReference type="AlphaFoldDB" id="A0A1U7NIP1"/>
<dbReference type="EMBL" id="MPJW01000051">
    <property type="protein sequence ID" value="OLU42531.1"/>
    <property type="molecule type" value="Genomic_DNA"/>
</dbReference>
<name>A0A1U7NIP1_9FIRM</name>
<dbReference type="GeneID" id="82201902"/>
<keyword evidence="5" id="KW-1185">Reference proteome</keyword>
<dbReference type="InterPro" id="IPR045079">
    <property type="entry name" value="Oxoprolinase-like"/>
</dbReference>
<dbReference type="Pfam" id="PF05378">
    <property type="entry name" value="Hydant_A_N"/>
    <property type="match status" value="1"/>
</dbReference>
<dbReference type="InterPro" id="IPR002821">
    <property type="entry name" value="Hydantoinase_A"/>
</dbReference>